<evidence type="ECO:0000256" key="14">
    <source>
        <dbReference type="RuleBase" id="RU000591"/>
    </source>
</evidence>
<comment type="catalytic activity">
    <reaction evidence="9 10 13">
        <text>Hydrolysis of proteins in presence of ATP.</text>
        <dbReference type="EC" id="3.4.21.53"/>
    </reaction>
</comment>
<evidence type="ECO:0000256" key="15">
    <source>
        <dbReference type="SAM" id="MobiDB-lite"/>
    </source>
</evidence>
<dbReference type="InterPro" id="IPR027543">
    <property type="entry name" value="Lon_bac"/>
</dbReference>
<dbReference type="InterPro" id="IPR008269">
    <property type="entry name" value="Lon_proteolytic"/>
</dbReference>
<feature type="compositionally biased region" description="Polar residues" evidence="15">
    <location>
        <begin position="11"/>
        <end position="23"/>
    </location>
</feature>
<dbReference type="Pfam" id="PF02190">
    <property type="entry name" value="LON_substr_bdg"/>
    <property type="match status" value="1"/>
</dbReference>
<dbReference type="EC" id="3.4.21.53" evidence="9 10"/>
<dbReference type="Pfam" id="PF05362">
    <property type="entry name" value="Lon_C"/>
    <property type="match status" value="1"/>
</dbReference>
<dbReference type="MEROPS" id="S16.001"/>
<evidence type="ECO:0000256" key="7">
    <source>
        <dbReference type="ARBA" id="ARBA00022840"/>
    </source>
</evidence>
<feature type="compositionally biased region" description="Polar residues" evidence="15">
    <location>
        <begin position="847"/>
        <end position="856"/>
    </location>
</feature>
<protein>
    <recommendedName>
        <fullName evidence="9 10">Lon protease</fullName>
        <ecNumber evidence="9 10">3.4.21.53</ecNumber>
    </recommendedName>
    <alternativeName>
        <fullName evidence="9">ATP-dependent protease La</fullName>
    </alternativeName>
</protein>
<dbReference type="SUPFAM" id="SSF88697">
    <property type="entry name" value="PUA domain-like"/>
    <property type="match status" value="1"/>
</dbReference>
<keyword evidence="2 9" id="KW-0963">Cytoplasm</keyword>
<dbReference type="InterPro" id="IPR003593">
    <property type="entry name" value="AAA+_ATPase"/>
</dbReference>
<feature type="domain" description="Lon N-terminal" evidence="17">
    <location>
        <begin position="44"/>
        <end position="239"/>
    </location>
</feature>
<dbReference type="Gene3D" id="3.40.50.300">
    <property type="entry name" value="P-loop containing nucleotide triphosphate hydrolases"/>
    <property type="match status" value="1"/>
</dbReference>
<evidence type="ECO:0000256" key="9">
    <source>
        <dbReference type="HAMAP-Rule" id="MF_01973"/>
    </source>
</evidence>
<comment type="function">
    <text evidence="9">ATP-dependent serine protease that mediates the selective degradation of mutant and abnormal proteins as well as certain short-lived regulatory proteins. Required for cellular homeostasis and for survival from DNA damage and developmental changes induced by stress. Degrades polypeptides processively to yield small peptide fragments that are 5 to 10 amino acids long. Binds to DNA in a double-stranded, site-specific manner.</text>
</comment>
<dbReference type="InterPro" id="IPR020568">
    <property type="entry name" value="Ribosomal_Su5_D2-typ_SF"/>
</dbReference>
<accession>D5MK75</accession>
<evidence type="ECO:0000256" key="10">
    <source>
        <dbReference type="PIRNR" id="PIRNR001174"/>
    </source>
</evidence>
<dbReference type="InterPro" id="IPR027417">
    <property type="entry name" value="P-loop_NTPase"/>
</dbReference>
<keyword evidence="8 9" id="KW-0346">Stress response</keyword>
<dbReference type="Gene3D" id="1.10.8.60">
    <property type="match status" value="1"/>
</dbReference>
<reference evidence="18 19" key="1">
    <citation type="journal article" date="2010" name="Nature">
        <title>Nitrite-driven anaerobic methane oxidation by oxygenic bacteria.</title>
        <authorList>
            <person name="Ettwig K.F."/>
            <person name="Butler M.K."/>
            <person name="Le Paslier D."/>
            <person name="Pelletier E."/>
            <person name="Mangenot S."/>
            <person name="Kuypers M.M.M."/>
            <person name="Schreiber F."/>
            <person name="Dutilh B.E."/>
            <person name="Zedelius J."/>
            <person name="de Beer D."/>
            <person name="Gloerich J."/>
            <person name="Wessels H.J.C.T."/>
            <person name="van Allen T."/>
            <person name="Luesken F."/>
            <person name="Wu M."/>
            <person name="van de Pas-Schoonen K.T."/>
            <person name="Op den Camp H.J.M."/>
            <person name="Janssen-Megens E.M."/>
            <person name="Francoijs K-J."/>
            <person name="Stunnenberg H."/>
            <person name="Weissenbach J."/>
            <person name="Jetten M.S.M."/>
            <person name="Strous M."/>
        </authorList>
    </citation>
    <scope>NUCLEOTIDE SEQUENCE [LARGE SCALE GENOMIC DNA]</scope>
</reference>
<keyword evidence="6 9" id="KW-0720">Serine protease</keyword>
<evidence type="ECO:0000259" key="16">
    <source>
        <dbReference type="PROSITE" id="PS51786"/>
    </source>
</evidence>
<evidence type="ECO:0000313" key="19">
    <source>
        <dbReference type="Proteomes" id="UP000006898"/>
    </source>
</evidence>
<dbReference type="GO" id="GO:0016887">
    <property type="term" value="F:ATP hydrolysis activity"/>
    <property type="evidence" value="ECO:0007669"/>
    <property type="project" value="UniProtKB-UniRule"/>
</dbReference>
<feature type="active site" evidence="9 11">
    <location>
        <position position="757"/>
    </location>
</feature>
<feature type="active site" evidence="9 11">
    <location>
        <position position="714"/>
    </location>
</feature>
<feature type="domain" description="Lon proteolytic" evidence="16">
    <location>
        <begin position="627"/>
        <end position="808"/>
    </location>
</feature>
<evidence type="ECO:0000256" key="11">
    <source>
        <dbReference type="PIRSR" id="PIRSR001174-1"/>
    </source>
</evidence>
<dbReference type="Gene3D" id="1.20.58.1480">
    <property type="match status" value="1"/>
</dbReference>
<dbReference type="SMART" id="SM00464">
    <property type="entry name" value="LON"/>
    <property type="match status" value="1"/>
</dbReference>
<proteinExistence type="evidence at transcript level"/>
<dbReference type="PROSITE" id="PS51786">
    <property type="entry name" value="LON_PROTEOLYTIC"/>
    <property type="match status" value="1"/>
</dbReference>
<dbReference type="Gene3D" id="1.20.5.5270">
    <property type="match status" value="1"/>
</dbReference>
<evidence type="ECO:0000256" key="8">
    <source>
        <dbReference type="ARBA" id="ARBA00023016"/>
    </source>
</evidence>
<evidence type="ECO:0000256" key="12">
    <source>
        <dbReference type="PIRSR" id="PIRSR001174-2"/>
    </source>
</evidence>
<dbReference type="PIRSF" id="PIRSF001174">
    <property type="entry name" value="Lon_proteas"/>
    <property type="match status" value="1"/>
</dbReference>
<dbReference type="PROSITE" id="PS51787">
    <property type="entry name" value="LON_N"/>
    <property type="match status" value="1"/>
</dbReference>
<dbReference type="NCBIfam" id="NF008053">
    <property type="entry name" value="PRK10787.1"/>
    <property type="match status" value="1"/>
</dbReference>
<dbReference type="InterPro" id="IPR046336">
    <property type="entry name" value="Lon_prtase_N_sf"/>
</dbReference>
<evidence type="ECO:0000256" key="2">
    <source>
        <dbReference type="ARBA" id="ARBA00022490"/>
    </source>
</evidence>
<dbReference type="InterPro" id="IPR054594">
    <property type="entry name" value="Lon_lid"/>
</dbReference>
<dbReference type="InterPro" id="IPR027065">
    <property type="entry name" value="Lon_Prtase"/>
</dbReference>
<dbReference type="KEGG" id="mox:DAMO_2624"/>
<keyword evidence="4 9" id="KW-0547">Nucleotide-binding</keyword>
<dbReference type="GO" id="GO:0004252">
    <property type="term" value="F:serine-type endopeptidase activity"/>
    <property type="evidence" value="ECO:0007669"/>
    <property type="project" value="UniProtKB-UniRule"/>
</dbReference>
<dbReference type="PROSITE" id="PS01046">
    <property type="entry name" value="LON_SER"/>
    <property type="match status" value="1"/>
</dbReference>
<dbReference type="Pfam" id="PF00004">
    <property type="entry name" value="AAA"/>
    <property type="match status" value="1"/>
</dbReference>
<dbReference type="Gene3D" id="3.30.230.10">
    <property type="match status" value="1"/>
</dbReference>
<dbReference type="HAMAP" id="MF_01973">
    <property type="entry name" value="lon_bact"/>
    <property type="match status" value="1"/>
</dbReference>
<sequence length="856" mass="95115">MADEKPVLSSIEATVESTEQQSAPDAESPETKTEAQTRKVPETIPLLPVRDVVIYPFMILPLFIGREKSVRAVDESLSRDRLILLVAQRDAEKEDPGADEIHAVGTVAMIMRMLKMPDGRVKVLVQGLSRAKVVGIERREPYFEARITEVPETDLVTSGVEAEAMIRSVKELVGKGVALGKQISSDVVVIINNLEHPGRLADLVASHLDLKMEQAQEVLELFDPTQRLKRVSELLSKELEVLEVQHRIQSQAREEMDKTHREYYLREQLKAIQKELGETDDRNQELQELEQKIRKAKMPEAVESEAKGQLGRLSRMHPDAAEASVIRTYLDWLIELPWSRPTKDKLSIKQASKILNEDHYDLEKVKERILEYLAVRKLKKKMKGPILCFVGPPGVGKTSLGRSIARALGRKFIRISLGGVRDEAEIRGHRRTYIGALPGRVIQGIKQAGSNNPVFMIDEVDKVGTDFRGDPSSALLEVLDPEQNYSFSDHYLGVPFDLSNVMFICTANLADPIISALRDRLEIIDISGYTEEEKLHIAKRYLVPRQYREHGIDEKRLLITDEAILKMINEYTREAGLRNLEREVATVCRKVARLVAEGQKGQTKVTAAVLQRFLGAPKFLADPEQDADEIGVATGLAWTQTGGDIIYIECSILRGKGSLSLTGHLGEVMKESAQAALSYARSRSADLGIKDDVFTKYDIHVHVPAGAIPKDGPSAGITMAVALLSALTKVPVRRDVAMTGEVTLRGKVLPIGGIKEKALAARRMGIHTVVVPARNDKDIKELPANVKRGMEFVFVDHMDQVLEIALTKRTRAKRRLAVALSAKSPLPPFRKGGVGGISRPRPLNRRPSAQETQSGV</sequence>
<keyword evidence="5 9" id="KW-0378">Hydrolase</keyword>
<evidence type="ECO:0000256" key="5">
    <source>
        <dbReference type="ARBA" id="ARBA00022801"/>
    </source>
</evidence>
<dbReference type="GO" id="GO:0034605">
    <property type="term" value="P:cellular response to heat"/>
    <property type="evidence" value="ECO:0007669"/>
    <property type="project" value="UniProtKB-UniRule"/>
</dbReference>
<dbReference type="GO" id="GO:0004176">
    <property type="term" value="F:ATP-dependent peptidase activity"/>
    <property type="evidence" value="ECO:0007669"/>
    <property type="project" value="UniProtKB-UniRule"/>
</dbReference>
<feature type="region of interest" description="Disordered" evidence="15">
    <location>
        <begin position="1"/>
        <end position="39"/>
    </location>
</feature>
<name>D5MK75_METO1</name>
<keyword evidence="7 9" id="KW-0067">ATP-binding</keyword>
<dbReference type="InterPro" id="IPR004815">
    <property type="entry name" value="Lon_bac/euk-typ"/>
</dbReference>
<dbReference type="EMBL" id="FP565575">
    <property type="protein sequence ID" value="CBE69697.1"/>
    <property type="molecule type" value="Genomic_DNA"/>
</dbReference>
<dbReference type="GO" id="GO:0005524">
    <property type="term" value="F:ATP binding"/>
    <property type="evidence" value="ECO:0007669"/>
    <property type="project" value="UniProtKB-UniRule"/>
</dbReference>
<dbReference type="STRING" id="671143.DAMO_2624"/>
<dbReference type="Gene3D" id="2.30.130.40">
    <property type="entry name" value="LON domain-like"/>
    <property type="match status" value="1"/>
</dbReference>
<comment type="similarity">
    <text evidence="9 10 13 14">Belongs to the peptidase S16 family.</text>
</comment>
<dbReference type="InterPro" id="IPR014721">
    <property type="entry name" value="Ribsml_uS5_D2-typ_fold_subgr"/>
</dbReference>
<evidence type="ECO:0000256" key="4">
    <source>
        <dbReference type="ARBA" id="ARBA00022741"/>
    </source>
</evidence>
<dbReference type="InterPro" id="IPR015947">
    <property type="entry name" value="PUA-like_sf"/>
</dbReference>
<dbReference type="SMART" id="SM00382">
    <property type="entry name" value="AAA"/>
    <property type="match status" value="1"/>
</dbReference>
<comment type="subcellular location">
    <subcellularLocation>
        <location evidence="1 9 10">Cytoplasm</location>
    </subcellularLocation>
</comment>
<dbReference type="Proteomes" id="UP000006898">
    <property type="component" value="Chromosome"/>
</dbReference>
<evidence type="ECO:0000256" key="13">
    <source>
        <dbReference type="PROSITE-ProRule" id="PRU01122"/>
    </source>
</evidence>
<dbReference type="GO" id="GO:0043565">
    <property type="term" value="F:sequence-specific DNA binding"/>
    <property type="evidence" value="ECO:0007669"/>
    <property type="project" value="UniProtKB-UniRule"/>
</dbReference>
<dbReference type="NCBIfam" id="TIGR00763">
    <property type="entry name" value="lon"/>
    <property type="match status" value="1"/>
</dbReference>
<gene>
    <name evidence="9 18" type="primary">lon</name>
    <name evidence="18" type="ORF">DAMO_2624</name>
</gene>
<feature type="compositionally biased region" description="Basic and acidic residues" evidence="15">
    <location>
        <begin position="29"/>
        <end position="39"/>
    </location>
</feature>
<dbReference type="PATRIC" id="fig|671143.5.peg.2309"/>
<dbReference type="PANTHER" id="PTHR10046">
    <property type="entry name" value="ATP DEPENDENT LON PROTEASE FAMILY MEMBER"/>
    <property type="match status" value="1"/>
</dbReference>
<evidence type="ECO:0000313" key="18">
    <source>
        <dbReference type="EMBL" id="CBE69697.1"/>
    </source>
</evidence>
<feature type="region of interest" description="Disordered" evidence="15">
    <location>
        <begin position="829"/>
        <end position="856"/>
    </location>
</feature>
<dbReference type="InterPro" id="IPR003111">
    <property type="entry name" value="Lon_prtase_N"/>
</dbReference>
<evidence type="ECO:0000256" key="1">
    <source>
        <dbReference type="ARBA" id="ARBA00004496"/>
    </source>
</evidence>
<dbReference type="PRINTS" id="PR00830">
    <property type="entry name" value="ENDOLAPTASE"/>
</dbReference>
<dbReference type="HOGENOM" id="CLU_004109_4_3_0"/>
<comment type="induction">
    <text evidence="9">By heat shock.</text>
</comment>
<dbReference type="FunFam" id="1.20.5.5270:FF:000002">
    <property type="entry name" value="Lon protease homolog"/>
    <property type="match status" value="1"/>
</dbReference>
<feature type="binding site" evidence="9 12">
    <location>
        <begin position="391"/>
        <end position="398"/>
    </location>
    <ligand>
        <name>ATP</name>
        <dbReference type="ChEBI" id="CHEBI:30616"/>
    </ligand>
</feature>
<evidence type="ECO:0000259" key="17">
    <source>
        <dbReference type="PROSITE" id="PS51787"/>
    </source>
</evidence>
<dbReference type="GO" id="GO:0006515">
    <property type="term" value="P:protein quality control for misfolded or incompletely synthesized proteins"/>
    <property type="evidence" value="ECO:0007669"/>
    <property type="project" value="UniProtKB-UniRule"/>
</dbReference>
<dbReference type="Pfam" id="PF22667">
    <property type="entry name" value="Lon_lid"/>
    <property type="match status" value="1"/>
</dbReference>
<organism evidence="18 19">
    <name type="scientific">Methylomirabilis oxygeniifera</name>
    <dbReference type="NCBI Taxonomy" id="671143"/>
    <lineage>
        <taxon>Bacteria</taxon>
        <taxon>Candidatus Methylomirabilota</taxon>
        <taxon>Candidatus Methylomirabilia</taxon>
        <taxon>Candidatus Methylomirabilales</taxon>
        <taxon>Candidatus Methylomirabilaceae</taxon>
        <taxon>Candidatus Methylomirabilis</taxon>
    </lineage>
</organism>
<dbReference type="SUPFAM" id="SSF52540">
    <property type="entry name" value="P-loop containing nucleoside triphosphate hydrolases"/>
    <property type="match status" value="1"/>
</dbReference>
<evidence type="ECO:0000256" key="6">
    <source>
        <dbReference type="ARBA" id="ARBA00022825"/>
    </source>
</evidence>
<dbReference type="eggNOG" id="COG0466">
    <property type="taxonomic scope" value="Bacteria"/>
</dbReference>
<keyword evidence="3 9" id="KW-0645">Protease</keyword>
<dbReference type="SUPFAM" id="SSF54211">
    <property type="entry name" value="Ribosomal protein S5 domain 2-like"/>
    <property type="match status" value="1"/>
</dbReference>
<comment type="subunit">
    <text evidence="9 10">Homohexamer. Organized in a ring with a central cavity.</text>
</comment>
<dbReference type="InterPro" id="IPR003959">
    <property type="entry name" value="ATPase_AAA_core"/>
</dbReference>
<dbReference type="GO" id="GO:0005737">
    <property type="term" value="C:cytoplasm"/>
    <property type="evidence" value="ECO:0007669"/>
    <property type="project" value="UniProtKB-SubCell"/>
</dbReference>
<dbReference type="CDD" id="cd19500">
    <property type="entry name" value="RecA-like_Lon"/>
    <property type="match status" value="1"/>
</dbReference>
<dbReference type="FunFam" id="3.40.50.300:FF:000382">
    <property type="entry name" value="Lon protease homolog 2, peroxisomal"/>
    <property type="match status" value="1"/>
</dbReference>
<dbReference type="InterPro" id="IPR008268">
    <property type="entry name" value="Peptidase_S16_AS"/>
</dbReference>
<dbReference type="AlphaFoldDB" id="D5MK75"/>
<evidence type="ECO:0000256" key="3">
    <source>
        <dbReference type="ARBA" id="ARBA00022670"/>
    </source>
</evidence>